<evidence type="ECO:0000313" key="2">
    <source>
        <dbReference type="Proteomes" id="UP000243686"/>
    </source>
</evidence>
<name>A0A1S8X9T4_OPIVI</name>
<proteinExistence type="predicted"/>
<reference evidence="1 2" key="1">
    <citation type="submission" date="2015-03" db="EMBL/GenBank/DDBJ databases">
        <title>Draft genome of the nematode, Opisthorchis viverrini.</title>
        <authorList>
            <person name="Mitreva M."/>
        </authorList>
    </citation>
    <scope>NUCLEOTIDE SEQUENCE [LARGE SCALE GENOMIC DNA]</scope>
    <source>
        <strain evidence="1">Khon Kaen</strain>
    </source>
</reference>
<gene>
    <name evidence="1" type="ORF">X801_00619</name>
</gene>
<evidence type="ECO:0000313" key="1">
    <source>
        <dbReference type="EMBL" id="OON23469.1"/>
    </source>
</evidence>
<dbReference type="AlphaFoldDB" id="A0A1S8X9T4"/>
<keyword evidence="2" id="KW-1185">Reference proteome</keyword>
<accession>A0A1S8X9T4</accession>
<dbReference type="Proteomes" id="UP000243686">
    <property type="component" value="Unassembled WGS sequence"/>
</dbReference>
<protein>
    <submittedName>
        <fullName evidence="1">Uncharacterized protein</fullName>
    </submittedName>
</protein>
<organism evidence="1 2">
    <name type="scientific">Opisthorchis viverrini</name>
    <name type="common">Southeast Asian liver fluke</name>
    <dbReference type="NCBI Taxonomy" id="6198"/>
    <lineage>
        <taxon>Eukaryota</taxon>
        <taxon>Metazoa</taxon>
        <taxon>Spiralia</taxon>
        <taxon>Lophotrochozoa</taxon>
        <taxon>Platyhelminthes</taxon>
        <taxon>Trematoda</taxon>
        <taxon>Digenea</taxon>
        <taxon>Opisthorchiida</taxon>
        <taxon>Opisthorchiata</taxon>
        <taxon>Opisthorchiidae</taxon>
        <taxon>Opisthorchis</taxon>
    </lineage>
</organism>
<dbReference type="EMBL" id="KV891540">
    <property type="protein sequence ID" value="OON23469.1"/>
    <property type="molecule type" value="Genomic_DNA"/>
</dbReference>
<sequence>MCTDSEYCERKRSSKQTAESHTLRRVLWSKQAVQNSGDTDPQRAGVKNQKTIIIYREDIANFFPSHGQSIHQLPVLVQCLLNSYQILWVHAAKVNLGHTYVKAVIRKTKRTKSKVFSTRSRRSYLSKLVVAVLLWAVDFGSTSREGKTLSFRGEKATGCFFLDEHTVCSVAFLYERASPTRFRGSTSRMCTIGRKLRILIRKQHNPEQLKTAKRTGTLLSFLDLSICFEIITPDPWFRNCEIERYNYDHLTSTISPVLVKTNTTDMADKERHIPDTESKLFVLNEKLRKHHPGIRSSVDILRDEIPGDETKILTGRDGKVQFNTHVIMFHEVDDDFNLQLSNKTFDSSKGFLKRQVHNELPPKLLNKKHYSTTSPGTS</sequence>